<dbReference type="GO" id="GO:0005615">
    <property type="term" value="C:extracellular space"/>
    <property type="evidence" value="ECO:0007669"/>
    <property type="project" value="TreeGrafter"/>
</dbReference>
<accession>A0A9J7DE31</accession>
<feature type="signal peptide" evidence="1">
    <location>
        <begin position="1"/>
        <end position="24"/>
    </location>
</feature>
<keyword evidence="1" id="KW-0732">Signal</keyword>
<dbReference type="PANTHER" id="PTHR11008">
    <property type="entry name" value="PROTEIN TAKEOUT-LIKE PROTEIN"/>
    <property type="match status" value="1"/>
</dbReference>
<dbReference type="Pfam" id="PF06585">
    <property type="entry name" value="JHBP"/>
    <property type="match status" value="1"/>
</dbReference>
<dbReference type="InterPro" id="IPR010562">
    <property type="entry name" value="Haemolymph_juvenile_hormone-bd"/>
</dbReference>
<dbReference type="Gene3D" id="3.15.10.30">
    <property type="entry name" value="Haemolymph juvenile hormone binding protein"/>
    <property type="match status" value="1"/>
</dbReference>
<evidence type="ECO:0000313" key="2">
    <source>
        <dbReference type="Proteomes" id="UP001652621"/>
    </source>
</evidence>
<protein>
    <submittedName>
        <fullName evidence="3">Protein takeout</fullName>
    </submittedName>
</protein>
<reference evidence="3" key="1">
    <citation type="submission" date="2025-08" db="UniProtKB">
        <authorList>
            <consortium name="RefSeq"/>
        </authorList>
    </citation>
    <scope>IDENTIFICATION</scope>
    <source>
        <strain evidence="3">Aabys</strain>
        <tissue evidence="3">Whole body</tissue>
    </source>
</reference>
<organism evidence="2 3">
    <name type="scientific">Musca domestica</name>
    <name type="common">House fly</name>
    <dbReference type="NCBI Taxonomy" id="7370"/>
    <lineage>
        <taxon>Eukaryota</taxon>
        <taxon>Metazoa</taxon>
        <taxon>Ecdysozoa</taxon>
        <taxon>Arthropoda</taxon>
        <taxon>Hexapoda</taxon>
        <taxon>Insecta</taxon>
        <taxon>Pterygota</taxon>
        <taxon>Neoptera</taxon>
        <taxon>Endopterygota</taxon>
        <taxon>Diptera</taxon>
        <taxon>Brachycera</taxon>
        <taxon>Muscomorpha</taxon>
        <taxon>Muscoidea</taxon>
        <taxon>Muscidae</taxon>
        <taxon>Musca</taxon>
    </lineage>
</organism>
<feature type="chain" id="PRO_5045080526" evidence="1">
    <location>
        <begin position="25"/>
        <end position="262"/>
    </location>
</feature>
<proteinExistence type="predicted"/>
<dbReference type="SMART" id="SM00700">
    <property type="entry name" value="JHBP"/>
    <property type="match status" value="1"/>
</dbReference>
<evidence type="ECO:0000313" key="3">
    <source>
        <dbReference type="RefSeq" id="XP_019890532.2"/>
    </source>
</evidence>
<dbReference type="InterPro" id="IPR038606">
    <property type="entry name" value="To_sf"/>
</dbReference>
<dbReference type="GeneID" id="101891693"/>
<dbReference type="KEGG" id="mde:101891693"/>
<dbReference type="AlphaFoldDB" id="A0A9J7DE31"/>
<sequence>MLWNFKILPKVYILCVLHAANVMAYTREIINDKPQLQERPAWLRTCPRHNPNEDKCFRKFFEGCFPALATGIAEIGVNGFEPLHIDQVSVQKGSGNLILAGGFQNLVIRGPSNATVKRAVLDLEKKILNFELEIPLLRIRAQYNLNGHILVLPLVGNGDVRLALKDVKTAVYTKISLRNAPEEVIHIDDMKVTFNVGSMRIHLNNLFNGNEILAASINSFLNQNGNDVIAELRPDLEKGLADIFHGLWNNVFSKIPLKLWLV</sequence>
<evidence type="ECO:0000256" key="1">
    <source>
        <dbReference type="SAM" id="SignalP"/>
    </source>
</evidence>
<dbReference type="VEuPathDB" id="VectorBase:MDOMA2_020489"/>
<name>A0A9J7DE31_MUSDO</name>
<gene>
    <name evidence="3" type="primary">LOC101891693</name>
</gene>
<dbReference type="PANTHER" id="PTHR11008:SF33">
    <property type="entry name" value="PROTEIN TAKEOUT"/>
    <property type="match status" value="1"/>
</dbReference>
<dbReference type="OrthoDB" id="8185598at2759"/>
<dbReference type="Proteomes" id="UP001652621">
    <property type="component" value="Unplaced"/>
</dbReference>
<dbReference type="RefSeq" id="XP_019890532.2">
    <property type="nucleotide sequence ID" value="XM_020034973.2"/>
</dbReference>
<dbReference type="GO" id="GO:0007623">
    <property type="term" value="P:circadian rhythm"/>
    <property type="evidence" value="ECO:0007669"/>
    <property type="project" value="UniProtKB-ARBA"/>
</dbReference>
<keyword evidence="2" id="KW-1185">Reference proteome</keyword>